<dbReference type="RefSeq" id="WP_151576444.1">
    <property type="nucleotide sequence ID" value="NZ_WBWX01000002.1"/>
</dbReference>
<dbReference type="Proteomes" id="UP000441102">
    <property type="component" value="Unassembled WGS sequence"/>
</dbReference>
<dbReference type="AlphaFoldDB" id="A0A6I0DW81"/>
<accession>A0A6I0DW81</accession>
<reference evidence="2 3" key="1">
    <citation type="submission" date="2019-09" db="EMBL/GenBank/DDBJ databases">
        <title>Taxonomic organization of the family Brucellaceae based on a phylogenomic approach.</title>
        <authorList>
            <person name="Leclercq S."/>
            <person name="Cloeckaert A."/>
            <person name="Zygmunt M.S."/>
        </authorList>
    </citation>
    <scope>NUCLEOTIDE SEQUENCE [LARGE SCALE GENOMIC DNA]</scope>
    <source>
        <strain evidence="2 3">CCUG 34461</strain>
    </source>
</reference>
<comment type="caution">
    <text evidence="2">The sequence shown here is derived from an EMBL/GenBank/DDBJ whole genome shotgun (WGS) entry which is preliminary data.</text>
</comment>
<dbReference type="EMBL" id="WBWX01000002">
    <property type="protein sequence ID" value="KAB2801636.1"/>
    <property type="molecule type" value="Genomic_DNA"/>
</dbReference>
<feature type="region of interest" description="Disordered" evidence="1">
    <location>
        <begin position="39"/>
        <end position="63"/>
    </location>
</feature>
<organism evidence="2 3">
    <name type="scientific">Brucella anthropi</name>
    <name type="common">Ochrobactrum anthropi</name>
    <dbReference type="NCBI Taxonomy" id="529"/>
    <lineage>
        <taxon>Bacteria</taxon>
        <taxon>Pseudomonadati</taxon>
        <taxon>Pseudomonadota</taxon>
        <taxon>Alphaproteobacteria</taxon>
        <taxon>Hyphomicrobiales</taxon>
        <taxon>Brucellaceae</taxon>
        <taxon>Brucella/Ochrobactrum group</taxon>
        <taxon>Brucella</taxon>
    </lineage>
</organism>
<gene>
    <name evidence="2" type="ORF">F9L06_08130</name>
</gene>
<evidence type="ECO:0000256" key="1">
    <source>
        <dbReference type="SAM" id="MobiDB-lite"/>
    </source>
</evidence>
<evidence type="ECO:0000313" key="2">
    <source>
        <dbReference type="EMBL" id="KAB2801636.1"/>
    </source>
</evidence>
<evidence type="ECO:0000313" key="3">
    <source>
        <dbReference type="Proteomes" id="UP000441102"/>
    </source>
</evidence>
<name>A0A6I0DW81_BRUAN</name>
<proteinExistence type="predicted"/>
<protein>
    <submittedName>
        <fullName evidence="2">Uncharacterized protein</fullName>
    </submittedName>
</protein>
<sequence>MSKNIYRVRPGVSWVNGARAPSSGKVTLTISEAKFDLDHGRIEPVTAKPKATERGGAETDGGN</sequence>